<reference evidence="1 2" key="1">
    <citation type="submission" date="2018-03" db="EMBL/GenBank/DDBJ databases">
        <title>Genomic Encyclopedia of Type Strains, Phase III (KMG-III): the genomes of soil and plant-associated and newly described type strains.</title>
        <authorList>
            <person name="Whitman W."/>
        </authorList>
    </citation>
    <scope>NUCLEOTIDE SEQUENCE [LARGE SCALE GENOMIC DNA]</scope>
    <source>
        <strain evidence="1 2">CGMCC 1.12700</strain>
    </source>
</reference>
<keyword evidence="2" id="KW-1185">Reference proteome</keyword>
<sequence>MKKTILILLVMLTSFGKGLFAQMMVTFENTTPQYFVATLLDKSWTPAPVNNYFIDVVNNLTQDRYPVVQTGNYLATVADWRGVALRTYPQGQVIAPIYSATGTFPLNGSFFVTNPGNPPIRYYVTCSIISPTQIRVRIYP</sequence>
<name>A0A2P8DAE0_9BACT</name>
<dbReference type="Proteomes" id="UP000240572">
    <property type="component" value="Unassembled WGS sequence"/>
</dbReference>
<protein>
    <submittedName>
        <fullName evidence="1">Uncharacterized protein</fullName>
    </submittedName>
</protein>
<organism evidence="1 2">
    <name type="scientific">Taibaiella chishuiensis</name>
    <dbReference type="NCBI Taxonomy" id="1434707"/>
    <lineage>
        <taxon>Bacteria</taxon>
        <taxon>Pseudomonadati</taxon>
        <taxon>Bacteroidota</taxon>
        <taxon>Chitinophagia</taxon>
        <taxon>Chitinophagales</taxon>
        <taxon>Chitinophagaceae</taxon>
        <taxon>Taibaiella</taxon>
    </lineage>
</organism>
<evidence type="ECO:0000313" key="1">
    <source>
        <dbReference type="EMBL" id="PSK94175.1"/>
    </source>
</evidence>
<comment type="caution">
    <text evidence="1">The sequence shown here is derived from an EMBL/GenBank/DDBJ whole genome shotgun (WGS) entry which is preliminary data.</text>
</comment>
<accession>A0A2P8DAE0</accession>
<dbReference type="AlphaFoldDB" id="A0A2P8DAE0"/>
<evidence type="ECO:0000313" key="2">
    <source>
        <dbReference type="Proteomes" id="UP000240572"/>
    </source>
</evidence>
<proteinExistence type="predicted"/>
<dbReference type="RefSeq" id="WP_106520901.1">
    <property type="nucleotide sequence ID" value="NZ_PYGD01000001.1"/>
</dbReference>
<gene>
    <name evidence="1" type="ORF">B0I18_101328</name>
</gene>
<dbReference type="EMBL" id="PYGD01000001">
    <property type="protein sequence ID" value="PSK94175.1"/>
    <property type="molecule type" value="Genomic_DNA"/>
</dbReference>